<protein>
    <submittedName>
        <fullName evidence="1">Uncharacterized protein</fullName>
    </submittedName>
</protein>
<keyword evidence="2" id="KW-1185">Reference proteome</keyword>
<dbReference type="GO" id="GO:0001682">
    <property type="term" value="P:tRNA 5'-leader removal"/>
    <property type="evidence" value="ECO:0007669"/>
    <property type="project" value="InterPro"/>
</dbReference>
<dbReference type="InterPro" id="IPR013893">
    <property type="entry name" value="RNase_P_Rpp40"/>
</dbReference>
<comment type="caution">
    <text evidence="1">The sequence shown here is derived from an EMBL/GenBank/DDBJ whole genome shotgun (WGS) entry which is preliminary data.</text>
</comment>
<accession>A0AAN8ZY96</accession>
<sequence>MFEPNVTEFPAPESHVEFSYHSWDDPKLESTFRQLIDEHPFNRKIGILLPGLSESPKEIKKILVDDTDYYHISELPLSVFCTPVFLEAFLQSGKVYAISCDARLDLDNVAALTPDGWLILLLDKFSYQELQLDGKLSAHILRRPKERYVVKVNLKENFIPGKPYYKKVVRALSYVQLKFNFWISWVPNDAEVCPSSIAKYFDDEGYHVAVRRTSLSSSIILNAYVPVIEKETSDMDLYKAEDILEYIGCSSLGIKLTEEGTSVCDVLNPKPNRIMKSICTVRSVGFFIPSQSRELIQQIRSVLEETDEEVLPWAAVTVYGHIDSVVTWNLMENSYSVNGDNFYTILITRNQVWCYKVSGPRKPCRFFAKCNKRI</sequence>
<proteinExistence type="predicted"/>
<dbReference type="GO" id="GO:0000172">
    <property type="term" value="C:ribonuclease MRP complex"/>
    <property type="evidence" value="ECO:0007669"/>
    <property type="project" value="TreeGrafter"/>
</dbReference>
<dbReference type="Proteomes" id="UP001381693">
    <property type="component" value="Unassembled WGS sequence"/>
</dbReference>
<dbReference type="PANTHER" id="PTHR15396:SF1">
    <property type="entry name" value="RIBONUCLEASE P PROTEIN SUBUNIT P40"/>
    <property type="match status" value="1"/>
</dbReference>
<evidence type="ECO:0000313" key="2">
    <source>
        <dbReference type="Proteomes" id="UP001381693"/>
    </source>
</evidence>
<reference evidence="1 2" key="1">
    <citation type="submission" date="2023-11" db="EMBL/GenBank/DDBJ databases">
        <title>Halocaridina rubra genome assembly.</title>
        <authorList>
            <person name="Smith C."/>
        </authorList>
    </citation>
    <scope>NUCLEOTIDE SEQUENCE [LARGE SCALE GENOMIC DNA]</scope>
    <source>
        <strain evidence="1">EP-1</strain>
        <tissue evidence="1">Whole</tissue>
    </source>
</reference>
<dbReference type="GO" id="GO:0000447">
    <property type="term" value="P:endonucleolytic cleavage in ITS1 to separate SSU-rRNA from 5.8S rRNA and LSU-rRNA from tricistronic rRNA transcript (SSU-rRNA, 5.8S rRNA, LSU-rRNA)"/>
    <property type="evidence" value="ECO:0007669"/>
    <property type="project" value="TreeGrafter"/>
</dbReference>
<evidence type="ECO:0000313" key="1">
    <source>
        <dbReference type="EMBL" id="KAK7024285.1"/>
    </source>
</evidence>
<dbReference type="PANTHER" id="PTHR15396">
    <property type="entry name" value="RIBONUCLEASE P PROTEIN SUBUNIT P40"/>
    <property type="match status" value="1"/>
</dbReference>
<dbReference type="AlphaFoldDB" id="A0AAN8ZY96"/>
<organism evidence="1 2">
    <name type="scientific">Halocaridina rubra</name>
    <name type="common">Hawaiian red shrimp</name>
    <dbReference type="NCBI Taxonomy" id="373956"/>
    <lineage>
        <taxon>Eukaryota</taxon>
        <taxon>Metazoa</taxon>
        <taxon>Ecdysozoa</taxon>
        <taxon>Arthropoda</taxon>
        <taxon>Crustacea</taxon>
        <taxon>Multicrustacea</taxon>
        <taxon>Malacostraca</taxon>
        <taxon>Eumalacostraca</taxon>
        <taxon>Eucarida</taxon>
        <taxon>Decapoda</taxon>
        <taxon>Pleocyemata</taxon>
        <taxon>Caridea</taxon>
        <taxon>Atyoidea</taxon>
        <taxon>Atyidae</taxon>
        <taxon>Halocaridina</taxon>
    </lineage>
</organism>
<dbReference type="GO" id="GO:0000171">
    <property type="term" value="F:ribonuclease MRP activity"/>
    <property type="evidence" value="ECO:0007669"/>
    <property type="project" value="TreeGrafter"/>
</dbReference>
<gene>
    <name evidence="1" type="ORF">SK128_025585</name>
</gene>
<name>A0AAN8ZY96_HALRR</name>
<dbReference type="GO" id="GO:0030681">
    <property type="term" value="C:multimeric ribonuclease P complex"/>
    <property type="evidence" value="ECO:0007669"/>
    <property type="project" value="TreeGrafter"/>
</dbReference>
<dbReference type="GO" id="GO:0004526">
    <property type="term" value="F:ribonuclease P activity"/>
    <property type="evidence" value="ECO:0007669"/>
    <property type="project" value="TreeGrafter"/>
</dbReference>
<dbReference type="EMBL" id="JAXCGZ010022782">
    <property type="protein sequence ID" value="KAK7024285.1"/>
    <property type="molecule type" value="Genomic_DNA"/>
</dbReference>
<dbReference type="Pfam" id="PF08584">
    <property type="entry name" value="Ribonuc_P_40"/>
    <property type="match status" value="1"/>
</dbReference>